<reference evidence="10" key="1">
    <citation type="submission" date="2016-08" db="EMBL/GenBank/DDBJ databases">
        <authorList>
            <person name="Varghese N."/>
            <person name="Submissions Spin"/>
        </authorList>
    </citation>
    <scope>NUCLEOTIDE SEQUENCE [LARGE SCALE GENOMIC DNA]</scope>
    <source>
        <strain evidence="10">REICA_082</strain>
    </source>
</reference>
<comment type="similarity">
    <text evidence="2">Belongs to the sodium:galactoside symporter (TC 2.A.2) family.</text>
</comment>
<keyword evidence="3" id="KW-0813">Transport</keyword>
<keyword evidence="7 8" id="KW-0472">Membrane</keyword>
<dbReference type="OrthoDB" id="181905at2"/>
<feature type="transmembrane region" description="Helical" evidence="8">
    <location>
        <begin position="262"/>
        <end position="283"/>
    </location>
</feature>
<evidence type="ECO:0000256" key="4">
    <source>
        <dbReference type="ARBA" id="ARBA00022475"/>
    </source>
</evidence>
<dbReference type="Pfam" id="PF13347">
    <property type="entry name" value="MFS_2"/>
    <property type="match status" value="1"/>
</dbReference>
<sequence>MDSQIISVKEKIGYGMGDAASHIVFDNVMLYMMFFYTDIFGIPAGFVGTMFLLARALDAISDPCMGLIADRTRSRWGKFRPWILFGALPFGVVCVLAYSTPDLSVSGKMIYAAVTYTLLTLLYTVVNIPYCALGGVITNDPQQRISLQSWRFVLATAGGMLSTVLMMPLVKLIGGEDKVFGFQGGIAVLSVVAFMMLAFCFFTTKERIQAPPSTTSMREDLRDIWQNDQWRIVGLLTILNILAVCVRGGAMMYYVTWIMGDAAIFTAFLTTYCVGNLIGSALAKPLTDWKCKVTIFWWTNAALTVLSVAMFFVPIEASVTMFIFIFVIGVLHQLVTPIQWVMMSDTVDYGEWCNGKRLTGISFAGTLFVLKLGLALGGALIGWALAGGGYNAAAQSQNSATISIIIALFTLVPALCYLLSAFIAKRFYTLKTPFLTSIMAQLARGERRDPQGHGNASPREELL</sequence>
<dbReference type="NCBIfam" id="NF008526">
    <property type="entry name" value="PRK11462.1"/>
    <property type="match status" value="1"/>
</dbReference>
<dbReference type="CDD" id="cd17332">
    <property type="entry name" value="MFS_MelB_like"/>
    <property type="match status" value="1"/>
</dbReference>
<dbReference type="PROSITE" id="PS00872">
    <property type="entry name" value="NA_GALACTOSIDE_SYMP"/>
    <property type="match status" value="1"/>
</dbReference>
<feature type="transmembrane region" description="Helical" evidence="8">
    <location>
        <begin position="40"/>
        <end position="58"/>
    </location>
</feature>
<evidence type="ECO:0000256" key="2">
    <source>
        <dbReference type="ARBA" id="ARBA00009617"/>
    </source>
</evidence>
<evidence type="ECO:0000256" key="8">
    <source>
        <dbReference type="SAM" id="Phobius"/>
    </source>
</evidence>
<protein>
    <submittedName>
        <fullName evidence="9">Glycoside/pentoside/hexuronide:cation symporter, GPH family</fullName>
    </submittedName>
</protein>
<dbReference type="EMBL" id="FMAY01000006">
    <property type="protein sequence ID" value="SCC10712.1"/>
    <property type="molecule type" value="Genomic_DNA"/>
</dbReference>
<evidence type="ECO:0000256" key="5">
    <source>
        <dbReference type="ARBA" id="ARBA00022692"/>
    </source>
</evidence>
<accession>A0A1C4BVD5</accession>
<keyword evidence="4" id="KW-1003">Cell membrane</keyword>
<evidence type="ECO:0000256" key="7">
    <source>
        <dbReference type="ARBA" id="ARBA00023136"/>
    </source>
</evidence>
<dbReference type="GO" id="GO:0008643">
    <property type="term" value="P:carbohydrate transport"/>
    <property type="evidence" value="ECO:0007669"/>
    <property type="project" value="InterPro"/>
</dbReference>
<dbReference type="SUPFAM" id="SSF103473">
    <property type="entry name" value="MFS general substrate transporter"/>
    <property type="match status" value="1"/>
</dbReference>
<dbReference type="AlphaFoldDB" id="A0A1C4BVD5"/>
<dbReference type="PANTHER" id="PTHR11328">
    <property type="entry name" value="MAJOR FACILITATOR SUPERFAMILY DOMAIN-CONTAINING PROTEIN"/>
    <property type="match status" value="1"/>
</dbReference>
<dbReference type="PANTHER" id="PTHR11328:SF24">
    <property type="entry name" value="MAJOR FACILITATOR SUPERFAMILY (MFS) PROFILE DOMAIN-CONTAINING PROTEIN"/>
    <property type="match status" value="1"/>
</dbReference>
<evidence type="ECO:0000256" key="3">
    <source>
        <dbReference type="ARBA" id="ARBA00022448"/>
    </source>
</evidence>
<dbReference type="InterPro" id="IPR001927">
    <property type="entry name" value="Na/Gal_symport"/>
</dbReference>
<feature type="transmembrane region" description="Helical" evidence="8">
    <location>
        <begin position="295"/>
        <end position="315"/>
    </location>
</feature>
<evidence type="ECO:0000313" key="10">
    <source>
        <dbReference type="Proteomes" id="UP000198975"/>
    </source>
</evidence>
<feature type="transmembrane region" description="Helical" evidence="8">
    <location>
        <begin position="400"/>
        <end position="424"/>
    </location>
</feature>
<dbReference type="InterPro" id="IPR018043">
    <property type="entry name" value="Na/Gal_symport_CS"/>
</dbReference>
<gene>
    <name evidence="9" type="ORF">GA0061071_1064</name>
</gene>
<dbReference type="FunFam" id="1.20.1250.20:FF:000045">
    <property type="entry name" value="Glycoside-pentoside-hexuronide family transporter"/>
    <property type="match status" value="1"/>
</dbReference>
<dbReference type="Gene3D" id="1.20.1250.20">
    <property type="entry name" value="MFS general substrate transporter like domains"/>
    <property type="match status" value="1"/>
</dbReference>
<dbReference type="GO" id="GO:0015293">
    <property type="term" value="F:symporter activity"/>
    <property type="evidence" value="ECO:0007669"/>
    <property type="project" value="InterPro"/>
</dbReference>
<feature type="transmembrane region" description="Helical" evidence="8">
    <location>
        <begin position="149"/>
        <end position="170"/>
    </location>
</feature>
<proteinExistence type="inferred from homology"/>
<evidence type="ECO:0000256" key="6">
    <source>
        <dbReference type="ARBA" id="ARBA00022989"/>
    </source>
</evidence>
<feature type="transmembrane region" description="Helical" evidence="8">
    <location>
        <begin position="79"/>
        <end position="98"/>
    </location>
</feature>
<feature type="transmembrane region" description="Helical" evidence="8">
    <location>
        <begin position="321"/>
        <end position="342"/>
    </location>
</feature>
<feature type="transmembrane region" description="Helical" evidence="8">
    <location>
        <begin position="110"/>
        <end position="137"/>
    </location>
</feature>
<evidence type="ECO:0000256" key="1">
    <source>
        <dbReference type="ARBA" id="ARBA00004651"/>
    </source>
</evidence>
<feature type="transmembrane region" description="Helical" evidence="8">
    <location>
        <begin position="182"/>
        <end position="202"/>
    </location>
</feature>
<evidence type="ECO:0000313" key="9">
    <source>
        <dbReference type="EMBL" id="SCC10712.1"/>
    </source>
</evidence>
<keyword evidence="5 8" id="KW-0812">Transmembrane</keyword>
<feature type="transmembrane region" description="Helical" evidence="8">
    <location>
        <begin position="232"/>
        <end position="256"/>
    </location>
</feature>
<name>A0A1C4BVD5_9ENTR</name>
<dbReference type="GO" id="GO:0006814">
    <property type="term" value="P:sodium ion transport"/>
    <property type="evidence" value="ECO:0007669"/>
    <property type="project" value="InterPro"/>
</dbReference>
<dbReference type="Proteomes" id="UP000198975">
    <property type="component" value="Unassembled WGS sequence"/>
</dbReference>
<feature type="transmembrane region" description="Helical" evidence="8">
    <location>
        <begin position="363"/>
        <end position="385"/>
    </location>
</feature>
<dbReference type="InterPro" id="IPR039672">
    <property type="entry name" value="MFS_2"/>
</dbReference>
<organism evidence="9 10">
    <name type="scientific">Kosakonia oryzendophytica</name>
    <dbReference type="NCBI Taxonomy" id="1005665"/>
    <lineage>
        <taxon>Bacteria</taxon>
        <taxon>Pseudomonadati</taxon>
        <taxon>Pseudomonadota</taxon>
        <taxon>Gammaproteobacteria</taxon>
        <taxon>Enterobacterales</taxon>
        <taxon>Enterobacteriaceae</taxon>
        <taxon>Kosakonia</taxon>
    </lineage>
</organism>
<keyword evidence="6 8" id="KW-1133">Transmembrane helix</keyword>
<keyword evidence="10" id="KW-1185">Reference proteome</keyword>
<dbReference type="GO" id="GO:0005886">
    <property type="term" value="C:plasma membrane"/>
    <property type="evidence" value="ECO:0007669"/>
    <property type="project" value="UniProtKB-SubCell"/>
</dbReference>
<dbReference type="InterPro" id="IPR036259">
    <property type="entry name" value="MFS_trans_sf"/>
</dbReference>
<dbReference type="NCBIfam" id="TIGR00792">
    <property type="entry name" value="gph"/>
    <property type="match status" value="1"/>
</dbReference>
<comment type="subcellular location">
    <subcellularLocation>
        <location evidence="1">Cell membrane</location>
        <topology evidence="1">Multi-pass membrane protein</topology>
    </subcellularLocation>
</comment>
<dbReference type="RefSeq" id="WP_088238251.1">
    <property type="nucleotide sequence ID" value="NZ_FMAY01000006.1"/>
</dbReference>